<protein>
    <submittedName>
        <fullName evidence="1">Uncharacterized protein</fullName>
    </submittedName>
</protein>
<evidence type="ECO:0000313" key="2">
    <source>
        <dbReference type="Proteomes" id="UP000784294"/>
    </source>
</evidence>
<accession>A0A3S5CKB6</accession>
<dbReference type="OrthoDB" id="338531at2759"/>
<keyword evidence="2" id="KW-1185">Reference proteome</keyword>
<reference evidence="1" key="1">
    <citation type="submission" date="2018-11" db="EMBL/GenBank/DDBJ databases">
        <authorList>
            <consortium name="Pathogen Informatics"/>
        </authorList>
    </citation>
    <scope>NUCLEOTIDE SEQUENCE</scope>
</reference>
<name>A0A3S5CKB6_9PLAT</name>
<comment type="caution">
    <text evidence="1">The sequence shown here is derived from an EMBL/GenBank/DDBJ whole genome shotgun (WGS) entry which is preliminary data.</text>
</comment>
<organism evidence="1 2">
    <name type="scientific">Protopolystoma xenopodis</name>
    <dbReference type="NCBI Taxonomy" id="117903"/>
    <lineage>
        <taxon>Eukaryota</taxon>
        <taxon>Metazoa</taxon>
        <taxon>Spiralia</taxon>
        <taxon>Lophotrochozoa</taxon>
        <taxon>Platyhelminthes</taxon>
        <taxon>Monogenea</taxon>
        <taxon>Polyopisthocotylea</taxon>
        <taxon>Polystomatidea</taxon>
        <taxon>Polystomatidae</taxon>
        <taxon>Protopolystoma</taxon>
    </lineage>
</organism>
<proteinExistence type="predicted"/>
<sequence length="150" mass="16334">MLSHISEHHCNQPSMLFKIGNSIGSHCPLSGVDRTSADCLSTGTEPFNSPVDASLSQSSRLPLLLQSPMPCVTSTVADSSATFSKPWVEEAQYNHTQQSCSFQTALQRCITLQTEPLSLPPHEGPVTKHLRLTAALTLKNLAVHSERARR</sequence>
<evidence type="ECO:0000313" key="1">
    <source>
        <dbReference type="EMBL" id="VEL28294.1"/>
    </source>
</evidence>
<dbReference type="Proteomes" id="UP000784294">
    <property type="component" value="Unassembled WGS sequence"/>
</dbReference>
<gene>
    <name evidence="1" type="ORF">PXEA_LOCUS21734</name>
</gene>
<dbReference type="AlphaFoldDB" id="A0A3S5CKB6"/>
<dbReference type="EMBL" id="CAAALY010093933">
    <property type="protein sequence ID" value="VEL28294.1"/>
    <property type="molecule type" value="Genomic_DNA"/>
</dbReference>